<dbReference type="EMBL" id="JAFEUM010000004">
    <property type="protein sequence ID" value="MBM7037127.1"/>
    <property type="molecule type" value="Genomic_DNA"/>
</dbReference>
<keyword evidence="1" id="KW-0472">Membrane</keyword>
<evidence type="ECO:0008006" key="4">
    <source>
        <dbReference type="Google" id="ProtNLM"/>
    </source>
</evidence>
<protein>
    <recommendedName>
        <fullName evidence="4">DUF3899 domain-containing protein</fullName>
    </recommendedName>
</protein>
<reference evidence="2 3" key="1">
    <citation type="submission" date="2021-02" db="EMBL/GenBank/DDBJ databases">
        <authorList>
            <person name="Park J.-S."/>
        </authorList>
    </citation>
    <scope>NUCLEOTIDE SEQUENCE [LARGE SCALE GENOMIC DNA]</scope>
    <source>
        <strain evidence="2 3">188UL20-2</strain>
    </source>
</reference>
<organism evidence="2 3">
    <name type="scientific">Vibrio ulleungensis</name>
    <dbReference type="NCBI Taxonomy" id="2807619"/>
    <lineage>
        <taxon>Bacteria</taxon>
        <taxon>Pseudomonadati</taxon>
        <taxon>Pseudomonadota</taxon>
        <taxon>Gammaproteobacteria</taxon>
        <taxon>Vibrionales</taxon>
        <taxon>Vibrionaceae</taxon>
        <taxon>Vibrio</taxon>
    </lineage>
</organism>
<keyword evidence="1" id="KW-0812">Transmembrane</keyword>
<feature type="transmembrane region" description="Helical" evidence="1">
    <location>
        <begin position="6"/>
        <end position="22"/>
    </location>
</feature>
<keyword evidence="3" id="KW-1185">Reference proteome</keyword>
<proteinExistence type="predicted"/>
<keyword evidence="1" id="KW-1133">Transmembrane helix</keyword>
<feature type="transmembrane region" description="Helical" evidence="1">
    <location>
        <begin position="100"/>
        <end position="121"/>
    </location>
</feature>
<gene>
    <name evidence="2" type="ORF">JQC93_12000</name>
</gene>
<feature type="transmembrane region" description="Helical" evidence="1">
    <location>
        <begin position="34"/>
        <end position="55"/>
    </location>
</feature>
<sequence length="123" mass="13439">MFRFLNFIIISNALSYVAVLYLDDKYNAFGIQSLSDVAFFMALVLWAVAGVLHFLTRSSRSVTANDAADPISMNSKVKSMVDFTAAKKADAVMNAANRSWSMGLFVAGLLPMLFCLVLTLING</sequence>
<comment type="caution">
    <text evidence="2">The sequence shown here is derived from an EMBL/GenBank/DDBJ whole genome shotgun (WGS) entry which is preliminary data.</text>
</comment>
<name>A0ABS2HLX4_9VIBR</name>
<accession>A0ABS2HLX4</accession>
<dbReference type="RefSeq" id="WP_205158685.1">
    <property type="nucleotide sequence ID" value="NZ_JAFEUM010000004.1"/>
</dbReference>
<dbReference type="Proteomes" id="UP000809621">
    <property type="component" value="Unassembled WGS sequence"/>
</dbReference>
<evidence type="ECO:0000313" key="3">
    <source>
        <dbReference type="Proteomes" id="UP000809621"/>
    </source>
</evidence>
<evidence type="ECO:0000313" key="2">
    <source>
        <dbReference type="EMBL" id="MBM7037127.1"/>
    </source>
</evidence>
<evidence type="ECO:0000256" key="1">
    <source>
        <dbReference type="SAM" id="Phobius"/>
    </source>
</evidence>